<dbReference type="InterPro" id="IPR004860">
    <property type="entry name" value="LAGLIDADG_dom"/>
</dbReference>
<feature type="domain" description="Homing endonuclease LAGLIDADG" evidence="1">
    <location>
        <begin position="63"/>
        <end position="200"/>
    </location>
</feature>
<dbReference type="Pfam" id="PF03161">
    <property type="entry name" value="LAGLIDADG_2"/>
    <property type="match status" value="1"/>
</dbReference>
<reference evidence="2" key="1">
    <citation type="submission" date="2021-10" db="EMBL/GenBank/DDBJ databases">
        <authorList>
            <person name="Lavering E.D."/>
            <person name="James R."/>
            <person name="Fairholm J.D."/>
            <person name="Ogilvie B.H."/>
            <person name="Thurgood T.L."/>
            <person name="Robison R.A."/>
            <person name="Grose J.H."/>
        </authorList>
    </citation>
    <scope>NUCLEOTIDE SEQUENCE</scope>
</reference>
<evidence type="ECO:0000313" key="3">
    <source>
        <dbReference type="Proteomes" id="UP000827460"/>
    </source>
</evidence>
<dbReference type="SUPFAM" id="SSF55608">
    <property type="entry name" value="Homing endonucleases"/>
    <property type="match status" value="1"/>
</dbReference>
<keyword evidence="2" id="KW-0540">Nuclease</keyword>
<accession>A0AAE8YUT7</accession>
<sequence>MKKIDIDMDILYGLYINDKMSISEIVNEIGYSKPTISRKLKEYGLTKEMQLEQYKVNDIQHDLIIGSILGDGSLLGNKKNKYLEISHSKTQKDYIQGKFNIIKDLCNSDVSLKTSDSYRFITKCLPLFNRYYELSTYEILDNLNENSLAIWLGDDGTLIKEKFYNISIARFNQNEISYVVEVLHSKFNLNPTIKKDVTQKYGHHGISFNLYESEKLSEIIKKSNLFKLLEETLNYKLMK</sequence>
<dbReference type="InterPro" id="IPR036390">
    <property type="entry name" value="WH_DNA-bd_sf"/>
</dbReference>
<dbReference type="Gene3D" id="3.10.28.10">
    <property type="entry name" value="Homing endonucleases"/>
    <property type="match status" value="2"/>
</dbReference>
<dbReference type="SUPFAM" id="SSF46785">
    <property type="entry name" value="Winged helix' DNA-binding domain"/>
    <property type="match status" value="1"/>
</dbReference>
<evidence type="ECO:0000313" key="2">
    <source>
        <dbReference type="EMBL" id="UGO50740.1"/>
    </source>
</evidence>
<keyword evidence="3" id="KW-1185">Reference proteome</keyword>
<organism evidence="2 3">
    <name type="scientific">Bacillus phage vB_BanS_Sophrita</name>
    <dbReference type="NCBI Taxonomy" id="2894790"/>
    <lineage>
        <taxon>Viruses</taxon>
        <taxon>Duplodnaviria</taxon>
        <taxon>Heunggongvirae</taxon>
        <taxon>Uroviricota</taxon>
        <taxon>Caudoviricetes</taxon>
        <taxon>Joanripponvirinae</taxon>
        <taxon>Sophritavirus</taxon>
        <taxon>Sophritavirus sophrita</taxon>
    </lineage>
</organism>
<dbReference type="InterPro" id="IPR027434">
    <property type="entry name" value="Homing_endonucl"/>
</dbReference>
<evidence type="ECO:0000259" key="1">
    <source>
        <dbReference type="Pfam" id="PF03161"/>
    </source>
</evidence>
<dbReference type="EMBL" id="OK499991">
    <property type="protein sequence ID" value="UGO50740.1"/>
    <property type="molecule type" value="Genomic_DNA"/>
</dbReference>
<dbReference type="GO" id="GO:0004519">
    <property type="term" value="F:endonuclease activity"/>
    <property type="evidence" value="ECO:0007669"/>
    <property type="project" value="UniProtKB-KW"/>
</dbReference>
<gene>
    <name evidence="2" type="ORF">SOPHRITA_149</name>
</gene>
<keyword evidence="2" id="KW-0378">Hydrolase</keyword>
<protein>
    <submittedName>
        <fullName evidence="2">DNA endonuclease</fullName>
    </submittedName>
</protein>
<dbReference type="Proteomes" id="UP000827460">
    <property type="component" value="Segment"/>
</dbReference>
<name>A0AAE8YUT7_9CAUD</name>
<proteinExistence type="predicted"/>
<keyword evidence="2" id="KW-0255">Endonuclease</keyword>